<sequence length="504" mass="55455">MSELDPNRYAGLAEAALLRENIETHEATRVALDDRVARAKTALHNTAQALRAAQEAHSSAQQLLDHSTQLKASFEQRLTVSRGLLHPLRRLPDEILAMIFVSVTSVDCPELGAPAPSFAISATCRRWRTVALHTQLMWTCVSYTLEDVRIRDTAAQQRVAACLRMHLSRSKKFPLDVTIDYYVNSSTRCGELWSTISALFEQAQTFVFYTAVDTNSLLSHHLSRPSPHLRELLIDDNGIGFRTADAIRLVLDAPHLTTFQYIGSSIQWHETASCPALASVAFGTDKLALQSLIDLFRSCPKVVTLSAHVLDELTAVEPFNLLADHLETLKLEDLVGPMDMNVARSFSFPALREAEIHITDCSLFDVDAVIVFLRSALSTVTVLHLALPARAGFNFAPGLTTCSQLQRLVLDFSSPLDDPYDIITALSTPGPDGSFLCPHLEILHLSMESATLFSEALVDLATARRRGVSPMPGVPLKIMKIQTYDPSGEHGVALQNRVNVILAS</sequence>
<reference evidence="2 3" key="1">
    <citation type="journal article" date="2016" name="Mol. Biol. Evol.">
        <title>Comparative Genomics of Early-Diverging Mushroom-Forming Fungi Provides Insights into the Origins of Lignocellulose Decay Capabilities.</title>
        <authorList>
            <person name="Nagy L.G."/>
            <person name="Riley R."/>
            <person name="Tritt A."/>
            <person name="Adam C."/>
            <person name="Daum C."/>
            <person name="Floudas D."/>
            <person name="Sun H."/>
            <person name="Yadav J.S."/>
            <person name="Pangilinan J."/>
            <person name="Larsson K.H."/>
            <person name="Matsuura K."/>
            <person name="Barry K."/>
            <person name="Labutti K."/>
            <person name="Kuo R."/>
            <person name="Ohm R.A."/>
            <person name="Bhattacharya S.S."/>
            <person name="Shirouzu T."/>
            <person name="Yoshinaga Y."/>
            <person name="Martin F.M."/>
            <person name="Grigoriev I.V."/>
            <person name="Hibbett D.S."/>
        </authorList>
    </citation>
    <scope>NUCLEOTIDE SEQUENCE [LARGE SCALE GENOMIC DNA]</scope>
    <source>
        <strain evidence="2 3">HHB12029</strain>
    </source>
</reference>
<dbReference type="AlphaFoldDB" id="A0A165D8A8"/>
<accession>A0A165D8A8</accession>
<keyword evidence="3" id="KW-1185">Reference proteome</keyword>
<protein>
    <recommendedName>
        <fullName evidence="1">F-box domain-containing protein</fullName>
    </recommendedName>
</protein>
<evidence type="ECO:0000313" key="3">
    <source>
        <dbReference type="Proteomes" id="UP000077266"/>
    </source>
</evidence>
<proteinExistence type="predicted"/>
<organism evidence="2 3">
    <name type="scientific">Exidia glandulosa HHB12029</name>
    <dbReference type="NCBI Taxonomy" id="1314781"/>
    <lineage>
        <taxon>Eukaryota</taxon>
        <taxon>Fungi</taxon>
        <taxon>Dikarya</taxon>
        <taxon>Basidiomycota</taxon>
        <taxon>Agaricomycotina</taxon>
        <taxon>Agaricomycetes</taxon>
        <taxon>Auriculariales</taxon>
        <taxon>Exidiaceae</taxon>
        <taxon>Exidia</taxon>
    </lineage>
</organism>
<dbReference type="Gene3D" id="3.80.10.10">
    <property type="entry name" value="Ribonuclease Inhibitor"/>
    <property type="match status" value="1"/>
</dbReference>
<evidence type="ECO:0000313" key="2">
    <source>
        <dbReference type="EMBL" id="KZV83985.1"/>
    </source>
</evidence>
<feature type="domain" description="F-box" evidence="1">
    <location>
        <begin position="89"/>
        <end position="141"/>
    </location>
</feature>
<dbReference type="SUPFAM" id="SSF52047">
    <property type="entry name" value="RNI-like"/>
    <property type="match status" value="1"/>
</dbReference>
<gene>
    <name evidence="2" type="ORF">EXIGLDRAFT_301090</name>
</gene>
<dbReference type="InterPro" id="IPR001810">
    <property type="entry name" value="F-box_dom"/>
</dbReference>
<dbReference type="EMBL" id="KV426246">
    <property type="protein sequence ID" value="KZV83985.1"/>
    <property type="molecule type" value="Genomic_DNA"/>
</dbReference>
<dbReference type="OrthoDB" id="3365698at2759"/>
<name>A0A165D8A8_EXIGL</name>
<dbReference type="InParanoid" id="A0A165D8A8"/>
<evidence type="ECO:0000259" key="1">
    <source>
        <dbReference type="Pfam" id="PF12937"/>
    </source>
</evidence>
<dbReference type="Pfam" id="PF12937">
    <property type="entry name" value="F-box-like"/>
    <property type="match status" value="1"/>
</dbReference>
<dbReference type="Proteomes" id="UP000077266">
    <property type="component" value="Unassembled WGS sequence"/>
</dbReference>
<dbReference type="InterPro" id="IPR032675">
    <property type="entry name" value="LRR_dom_sf"/>
</dbReference>
<dbReference type="Gene3D" id="1.20.1280.50">
    <property type="match status" value="1"/>
</dbReference>